<dbReference type="EMBL" id="CAADFZ010000017">
    <property type="protein sequence ID" value="VFK61429.1"/>
    <property type="molecule type" value="Genomic_DNA"/>
</dbReference>
<dbReference type="AlphaFoldDB" id="A0A451ASV1"/>
<organism evidence="2">
    <name type="scientific">Candidatus Kentrum sp. UNK</name>
    <dbReference type="NCBI Taxonomy" id="2126344"/>
    <lineage>
        <taxon>Bacteria</taxon>
        <taxon>Pseudomonadati</taxon>
        <taxon>Pseudomonadota</taxon>
        <taxon>Gammaproteobacteria</taxon>
        <taxon>Candidatus Kentrum</taxon>
    </lineage>
</organism>
<reference evidence="2" key="1">
    <citation type="submission" date="2019-02" db="EMBL/GenBank/DDBJ databases">
        <authorList>
            <person name="Gruber-Vodicka R. H."/>
            <person name="Seah K. B. B."/>
        </authorList>
    </citation>
    <scope>NUCLEOTIDE SEQUENCE</scope>
    <source>
        <strain evidence="2">BECK_BY19</strain>
        <strain evidence="1">BECK_BY8</strain>
    </source>
</reference>
<name>A0A451ASV1_9GAMM</name>
<proteinExistence type="predicted"/>
<gene>
    <name evidence="1" type="ORF">BECKUNK1418G_GA0071005_101731</name>
    <name evidence="2" type="ORF">BECKUNK1418H_GA0071006_101038</name>
</gene>
<accession>A0A451ASV1</accession>
<evidence type="ECO:0000313" key="2">
    <source>
        <dbReference type="EMBL" id="VFK69119.1"/>
    </source>
</evidence>
<protein>
    <submittedName>
        <fullName evidence="2">Uncharacterized protein</fullName>
    </submittedName>
</protein>
<sequence length="76" mass="8935">MDLFSYFNSRLSLQMDQVLRSLYMPRWSERLLKAFVVERHFPRGVRRAVNVCITMSIVGAYSTPAKPEPKFHCINK</sequence>
<dbReference type="EMBL" id="CAADGD010000010">
    <property type="protein sequence ID" value="VFK69119.1"/>
    <property type="molecule type" value="Genomic_DNA"/>
</dbReference>
<evidence type="ECO:0000313" key="1">
    <source>
        <dbReference type="EMBL" id="VFK61429.1"/>
    </source>
</evidence>